<dbReference type="InterPro" id="IPR012880">
    <property type="entry name" value="Gryzun"/>
</dbReference>
<accession>A0A9N9CPG4</accession>
<proteinExistence type="predicted"/>
<feature type="domain" description="Gryzun putative trafficking through Golgi" evidence="2">
    <location>
        <begin position="674"/>
        <end position="907"/>
    </location>
</feature>
<feature type="non-terminal residue" evidence="4">
    <location>
        <position position="1"/>
    </location>
</feature>
<comment type="caution">
    <text evidence="4">The sequence shown here is derived from an EMBL/GenBank/DDBJ whole genome shotgun (WGS) entry which is preliminary data.</text>
</comment>
<dbReference type="InterPro" id="IPR021773">
    <property type="entry name" value="TPC11"/>
</dbReference>
<evidence type="ECO:0000256" key="1">
    <source>
        <dbReference type="SAM" id="MobiDB-lite"/>
    </source>
</evidence>
<dbReference type="EMBL" id="CAJVPJ010001936">
    <property type="protein sequence ID" value="CAG8608368.1"/>
    <property type="molecule type" value="Genomic_DNA"/>
</dbReference>
<dbReference type="OrthoDB" id="6278596at2759"/>
<organism evidence="4 5">
    <name type="scientific">Paraglomus occultum</name>
    <dbReference type="NCBI Taxonomy" id="144539"/>
    <lineage>
        <taxon>Eukaryota</taxon>
        <taxon>Fungi</taxon>
        <taxon>Fungi incertae sedis</taxon>
        <taxon>Mucoromycota</taxon>
        <taxon>Glomeromycotina</taxon>
        <taxon>Glomeromycetes</taxon>
        <taxon>Paraglomerales</taxon>
        <taxon>Paraglomeraceae</taxon>
        <taxon>Paraglomus</taxon>
    </lineage>
</organism>
<feature type="domain" description="Trafficking protein particle complex subunit 11" evidence="3">
    <location>
        <begin position="370"/>
        <end position="641"/>
    </location>
</feature>
<evidence type="ECO:0000313" key="5">
    <source>
        <dbReference type="Proteomes" id="UP000789572"/>
    </source>
</evidence>
<dbReference type="Pfam" id="PF11817">
    <property type="entry name" value="Foie-gras_1"/>
    <property type="match status" value="1"/>
</dbReference>
<dbReference type="AlphaFoldDB" id="A0A9N9CPG4"/>
<feature type="region of interest" description="Disordered" evidence="1">
    <location>
        <begin position="284"/>
        <end position="305"/>
    </location>
</feature>
<protein>
    <submittedName>
        <fullName evidence="4">423_t:CDS:1</fullName>
    </submittedName>
</protein>
<dbReference type="PANTHER" id="PTHR14374">
    <property type="entry name" value="FOIE GRAS"/>
    <property type="match status" value="1"/>
</dbReference>
<dbReference type="Proteomes" id="UP000789572">
    <property type="component" value="Unassembled WGS sequence"/>
</dbReference>
<evidence type="ECO:0000313" key="4">
    <source>
        <dbReference type="EMBL" id="CAG8608368.1"/>
    </source>
</evidence>
<gene>
    <name evidence="4" type="ORF">POCULU_LOCUS7825</name>
</gene>
<dbReference type="PANTHER" id="PTHR14374:SF0">
    <property type="entry name" value="TRAFFICKING PROTEIN PARTICLE COMPLEX SUBUNIT 11"/>
    <property type="match status" value="1"/>
</dbReference>
<reference evidence="4" key="1">
    <citation type="submission" date="2021-06" db="EMBL/GenBank/DDBJ databases">
        <authorList>
            <person name="Kallberg Y."/>
            <person name="Tangrot J."/>
            <person name="Rosling A."/>
        </authorList>
    </citation>
    <scope>NUCLEOTIDE SEQUENCE</scope>
    <source>
        <strain evidence="4">IA702</strain>
    </source>
</reference>
<sequence length="911" mass="103666">MESYPGEFVFHHYPLMAVMGLGAHKDIENSISPPSSPNQPKSPASRRSSTSAPTHSISTRLQLSRTLLNILLAKGQDTVWEPPKHGNLMFRVVALEKNHQFPVKKTGNKAVSSHSSLSPMTPDSPLYPDGLITPIWVKKHREVAPSVVVGFYDLWEWSMGGVSIDEKEKLPHVPEPLGNINPIEREKDTDLVAEINERKKTIIDRGIKFTVVILLRSQHVDDSNIDERLNYIKKMCSLEGKNMFFVLPPSSQNELQEFATNLQKSLYDHALAYYRELSKRIKKKRSRLPSTTSAPNVRREEKSDNTNQPLIVQGWMVRYDYKMAMFAEFRQEIDSAVKYYISAYDLLVDMFAPVPLITPNAPRLTPRTKRWAEAKVLADSMNLKICKLYLYFSGYTQSVSHLNKHVSTFHGLSDSFHMGKDTFEYWTWKTKQYRLYGDLLDIAVRNGFKIPSVETWTNTYESRGAGGSGYGVGSGSGAAPGGVDPRLILQHAGFYYHQAAMCNIERRKKFLAVETLSKESPDSPDLPPQASLTAERSVDHSALTIELLTKSYEQFKKYKSGRMTLYLASEIAGTYYDVNKYEMALRQAQATYGRWCSMSTKTYRKESWHTVLESILRWSLKCAKEIGSWDTAIEIMVELLSDRFTMSEEARLEIQNDLKSILSQPNNPSSTLRIDMDQINSFVTVHFQFKRLTTFVGTSTPFQLSLGTSHTSPPVPFQLSFIRLIFSDPYFNHYIRCGPITDSEKSKEKLQYLDIKNLKQEEIEETGVVWAKDVEYEIRKNSIVVFEGLVVPKESGDLTLMSVCLGTVTSSWKVELNFSINEQGEGIQRRKWMELGTENEVTRPKFINLEGSGDRPSIKVIQKQAKIDFKASHHPPALLNEMYPIELKITNNEPEEVRVIMNAEIMAADAQ</sequence>
<name>A0A9N9CPG4_9GLOM</name>
<dbReference type="Pfam" id="PF07919">
    <property type="entry name" value="Gryzun"/>
    <property type="match status" value="1"/>
</dbReference>
<evidence type="ECO:0000259" key="3">
    <source>
        <dbReference type="Pfam" id="PF11817"/>
    </source>
</evidence>
<feature type="region of interest" description="Disordered" evidence="1">
    <location>
        <begin position="27"/>
        <end position="58"/>
    </location>
</feature>
<evidence type="ECO:0000259" key="2">
    <source>
        <dbReference type="Pfam" id="PF07919"/>
    </source>
</evidence>
<keyword evidence="5" id="KW-1185">Reference proteome</keyword>
<feature type="compositionally biased region" description="Low complexity" evidence="1">
    <location>
        <begin position="30"/>
        <end position="54"/>
    </location>
</feature>